<feature type="short sequence motif" description="'KMSKS' region" evidence="7">
    <location>
        <begin position="241"/>
        <end position="245"/>
    </location>
</feature>
<evidence type="ECO:0000256" key="5">
    <source>
        <dbReference type="ARBA" id="ARBA00022840"/>
    </source>
</evidence>
<dbReference type="NCBIfam" id="TIGR03838">
    <property type="entry name" value="queuosine_YadB"/>
    <property type="match status" value="1"/>
</dbReference>
<dbReference type="InterPro" id="IPR020058">
    <property type="entry name" value="Glu/Gln-tRNA-synth_Ib_cat-dom"/>
</dbReference>
<comment type="function">
    <text evidence="7">Catalyzes the tRNA-independent activation of glutamate in presence of ATP and the subsequent transfer of glutamate onto a tRNA(Asp). Glutamate is transferred on the 2-amino-5-(4,5-dihydroxy-2-cyclopenten-1-yl) moiety of the queuosine in the wobble position of the QUC anticodon.</text>
</comment>
<evidence type="ECO:0000256" key="1">
    <source>
        <dbReference type="ARBA" id="ARBA00022598"/>
    </source>
</evidence>
<dbReference type="NCBIfam" id="NF004313">
    <property type="entry name" value="PRK05710.1-2"/>
    <property type="match status" value="1"/>
</dbReference>
<keyword evidence="5 7" id="KW-0067">ATP-binding</keyword>
<dbReference type="HAMAP" id="MF_01428">
    <property type="entry name" value="Glu_Q_tRNA_synth"/>
    <property type="match status" value="1"/>
</dbReference>
<dbReference type="EMBL" id="JAAGYR010000004">
    <property type="protein sequence ID" value="NEN75240.1"/>
    <property type="molecule type" value="Genomic_DNA"/>
</dbReference>
<dbReference type="RefSeq" id="WP_163763964.1">
    <property type="nucleotide sequence ID" value="NZ_JAAGYR010000004.1"/>
</dbReference>
<dbReference type="Proteomes" id="UP000477651">
    <property type="component" value="Unassembled WGS sequence"/>
</dbReference>
<dbReference type="PRINTS" id="PR00987">
    <property type="entry name" value="TRNASYNTHGLU"/>
</dbReference>
<feature type="binding site" evidence="7">
    <location>
        <position position="244"/>
    </location>
    <ligand>
        <name>ATP</name>
        <dbReference type="ChEBI" id="CHEBI:30616"/>
    </ligand>
</feature>
<dbReference type="PANTHER" id="PTHR43311:SF1">
    <property type="entry name" value="GLUTAMYL-Q TRNA(ASP) SYNTHETASE"/>
    <property type="match status" value="1"/>
</dbReference>
<sequence>MTSSNTYAPYIGRFAPSPSGPLHDGSLVAAMASYLDARANNGQWLLRIEDIDTPRVVKGADHIIMQQLQSLGMQWDQLPIWQSQRVSRYEACFVQLKEKGLVYGCACTRKEIADSAIAHQRHEQGQYPYMGTCRVGTNKPIRAWRLIMPDEYIHFEDRYIGLQQQNVQQEIGDIIIKRADGLFAYQLVVVIDDHDQGVTHIVRGQDLLDSTQRQIVIANYFNFKPFKYLHIPLVLDNEGRKLSKQNHAPAICLDNALSSLEKAWLALGFASFKSHSIDHFWSQAILQWANRFGL</sequence>
<dbReference type="GO" id="GO:0005524">
    <property type="term" value="F:ATP binding"/>
    <property type="evidence" value="ECO:0007669"/>
    <property type="project" value="UniProtKB-KW"/>
</dbReference>
<protein>
    <recommendedName>
        <fullName evidence="7">Glutamyl-Q tRNA(Asp) synthetase</fullName>
        <shortName evidence="7">Glu-Q-RSs</shortName>
        <ecNumber evidence="7">6.1.1.-</ecNumber>
    </recommendedName>
</protein>
<keyword evidence="1 7" id="KW-0436">Ligase</keyword>
<keyword evidence="4 7" id="KW-0862">Zinc</keyword>
<dbReference type="InterPro" id="IPR000924">
    <property type="entry name" value="Glu/Gln-tRNA-synth"/>
</dbReference>
<dbReference type="PANTHER" id="PTHR43311">
    <property type="entry name" value="GLUTAMATE--TRNA LIGASE"/>
    <property type="match status" value="1"/>
</dbReference>
<dbReference type="SUPFAM" id="SSF52374">
    <property type="entry name" value="Nucleotidylyl transferase"/>
    <property type="match status" value="1"/>
</dbReference>
<gene>
    <name evidence="7" type="primary">gluQ</name>
    <name evidence="10" type="ORF">F9B74_02710</name>
</gene>
<evidence type="ECO:0000256" key="2">
    <source>
        <dbReference type="ARBA" id="ARBA00022723"/>
    </source>
</evidence>
<dbReference type="GO" id="GO:0006400">
    <property type="term" value="P:tRNA modification"/>
    <property type="evidence" value="ECO:0007669"/>
    <property type="project" value="InterPro"/>
</dbReference>
<feature type="binding site" evidence="7">
    <location>
        <position position="185"/>
    </location>
    <ligand>
        <name>L-glutamate</name>
        <dbReference type="ChEBI" id="CHEBI:29985"/>
    </ligand>
</feature>
<name>A0A6L9Y455_9BURK</name>
<evidence type="ECO:0000256" key="3">
    <source>
        <dbReference type="ARBA" id="ARBA00022741"/>
    </source>
</evidence>
<reference evidence="10 11" key="1">
    <citation type="submission" date="2020-02" db="EMBL/GenBank/DDBJ databases">
        <title>Pelistega sp. NLN82 were isolated from wild rodents of the Hainan Island.</title>
        <authorList>
            <person name="Niu N."/>
            <person name="Zhou J."/>
        </authorList>
    </citation>
    <scope>NUCLEOTIDE SEQUENCE [LARGE SCALE GENOMIC DNA]</scope>
    <source>
        <strain evidence="10 11">NLN82</strain>
    </source>
</reference>
<organism evidence="10 11">
    <name type="scientific">Pelistega ratti</name>
    <dbReference type="NCBI Taxonomy" id="2652177"/>
    <lineage>
        <taxon>Bacteria</taxon>
        <taxon>Pseudomonadati</taxon>
        <taxon>Pseudomonadota</taxon>
        <taxon>Betaproteobacteria</taxon>
        <taxon>Burkholderiales</taxon>
        <taxon>Alcaligenaceae</taxon>
        <taxon>Pelistega</taxon>
    </lineage>
</organism>
<feature type="binding site" evidence="7">
    <location>
        <position position="107"/>
    </location>
    <ligand>
        <name>Zn(2+)</name>
        <dbReference type="ChEBI" id="CHEBI:29105"/>
    </ligand>
</feature>
<comment type="cofactor">
    <cofactor evidence="7">
        <name>Zn(2+)</name>
        <dbReference type="ChEBI" id="CHEBI:29105"/>
    </cofactor>
    <text evidence="7">Binds 1 zinc ion per subunit.</text>
</comment>
<evidence type="ECO:0000256" key="4">
    <source>
        <dbReference type="ARBA" id="ARBA00022833"/>
    </source>
</evidence>
<proteinExistence type="inferred from homology"/>
<keyword evidence="8" id="KW-0648">Protein biosynthesis</keyword>
<feature type="binding site" evidence="7">
    <location>
        <position position="203"/>
    </location>
    <ligand>
        <name>L-glutamate</name>
        <dbReference type="ChEBI" id="CHEBI:29985"/>
    </ligand>
</feature>
<dbReference type="GO" id="GO:0008270">
    <property type="term" value="F:zinc ion binding"/>
    <property type="evidence" value="ECO:0007669"/>
    <property type="project" value="UniProtKB-UniRule"/>
</dbReference>
<feature type="short sequence motif" description="'HIGH' region" evidence="7">
    <location>
        <begin position="16"/>
        <end position="26"/>
    </location>
</feature>
<evidence type="ECO:0000256" key="8">
    <source>
        <dbReference type="RuleBase" id="RU363037"/>
    </source>
</evidence>
<dbReference type="InterPro" id="IPR014729">
    <property type="entry name" value="Rossmann-like_a/b/a_fold"/>
</dbReference>
<dbReference type="NCBIfam" id="NF004314">
    <property type="entry name" value="PRK05710.1-3"/>
    <property type="match status" value="1"/>
</dbReference>
<feature type="domain" description="Glutamyl/glutaminyl-tRNA synthetase class Ib catalytic" evidence="9">
    <location>
        <begin position="13"/>
        <end position="247"/>
    </location>
</feature>
<feature type="binding site" evidence="7">
    <location>
        <position position="133"/>
    </location>
    <ligand>
        <name>Zn(2+)</name>
        <dbReference type="ChEBI" id="CHEBI:29105"/>
    </ligand>
</feature>
<dbReference type="EC" id="6.1.1.-" evidence="7"/>
<keyword evidence="6 7" id="KW-0030">Aminoacyl-tRNA synthetase</keyword>
<evidence type="ECO:0000313" key="10">
    <source>
        <dbReference type="EMBL" id="NEN75240.1"/>
    </source>
</evidence>
<keyword evidence="2 7" id="KW-0479">Metal-binding</keyword>
<evidence type="ECO:0000259" key="9">
    <source>
        <dbReference type="Pfam" id="PF00749"/>
    </source>
</evidence>
<dbReference type="AlphaFoldDB" id="A0A6L9Y455"/>
<keyword evidence="11" id="KW-1185">Reference proteome</keyword>
<evidence type="ECO:0000256" key="7">
    <source>
        <dbReference type="HAMAP-Rule" id="MF_01428"/>
    </source>
</evidence>
<dbReference type="GO" id="GO:0006424">
    <property type="term" value="P:glutamyl-tRNA aminoacylation"/>
    <property type="evidence" value="ECO:0007669"/>
    <property type="project" value="InterPro"/>
</dbReference>
<dbReference type="GO" id="GO:0005829">
    <property type="term" value="C:cytosol"/>
    <property type="evidence" value="ECO:0007669"/>
    <property type="project" value="TreeGrafter"/>
</dbReference>
<feature type="binding site" evidence="7">
    <location>
        <position position="105"/>
    </location>
    <ligand>
        <name>Zn(2+)</name>
        <dbReference type="ChEBI" id="CHEBI:29105"/>
    </ligand>
</feature>
<feature type="binding site" evidence="7">
    <location>
        <position position="49"/>
    </location>
    <ligand>
        <name>L-glutamate</name>
        <dbReference type="ChEBI" id="CHEBI:29985"/>
    </ligand>
</feature>
<dbReference type="GO" id="GO:0004818">
    <property type="term" value="F:glutamate-tRNA ligase activity"/>
    <property type="evidence" value="ECO:0007669"/>
    <property type="project" value="TreeGrafter"/>
</dbReference>
<dbReference type="Gene3D" id="3.40.50.620">
    <property type="entry name" value="HUPs"/>
    <property type="match status" value="1"/>
</dbReference>
<evidence type="ECO:0000256" key="6">
    <source>
        <dbReference type="ARBA" id="ARBA00023146"/>
    </source>
</evidence>
<comment type="caution">
    <text evidence="10">The sequence shown here is derived from an EMBL/GenBank/DDBJ whole genome shotgun (WGS) entry which is preliminary data.</text>
</comment>
<feature type="binding site" evidence="7">
    <location>
        <begin position="13"/>
        <end position="17"/>
    </location>
    <ligand>
        <name>L-glutamate</name>
        <dbReference type="ChEBI" id="CHEBI:29985"/>
    </ligand>
</feature>
<dbReference type="Pfam" id="PF00749">
    <property type="entry name" value="tRNA-synt_1c"/>
    <property type="match status" value="1"/>
</dbReference>
<keyword evidence="3 7" id="KW-0547">Nucleotide-binding</keyword>
<feature type="binding site" evidence="7">
    <location>
        <position position="129"/>
    </location>
    <ligand>
        <name>Zn(2+)</name>
        <dbReference type="ChEBI" id="CHEBI:29105"/>
    </ligand>
</feature>
<accession>A0A6L9Y455</accession>
<dbReference type="InterPro" id="IPR049940">
    <property type="entry name" value="GluQ/Sye"/>
</dbReference>
<evidence type="ECO:0000313" key="11">
    <source>
        <dbReference type="Proteomes" id="UP000477651"/>
    </source>
</evidence>
<dbReference type="InterPro" id="IPR022380">
    <property type="entry name" value="Glu-Q_tRNA(Asp)_Synthase"/>
</dbReference>
<comment type="similarity">
    <text evidence="7">Belongs to the class-I aminoacyl-tRNA synthetase family. GluQ subfamily.</text>
</comment>